<dbReference type="GO" id="GO:0046872">
    <property type="term" value="F:metal ion binding"/>
    <property type="evidence" value="ECO:0007669"/>
    <property type="project" value="UniProtKB-KW"/>
</dbReference>
<evidence type="ECO:0000256" key="6">
    <source>
        <dbReference type="ARBA" id="ARBA00022842"/>
    </source>
</evidence>
<proteinExistence type="inferred from homology"/>
<dbReference type="Gene3D" id="3.90.79.10">
    <property type="entry name" value="Nucleoside Triphosphate Pyrophosphohydrolase"/>
    <property type="match status" value="1"/>
</dbReference>
<comment type="catalytic activity">
    <reaction evidence="8">
        <text>2-oxo-dATP + H2O = 2-oxo-dAMP + diphosphate + H(+)</text>
        <dbReference type="Rhea" id="RHEA:31583"/>
        <dbReference type="ChEBI" id="CHEBI:15377"/>
        <dbReference type="ChEBI" id="CHEBI:15378"/>
        <dbReference type="ChEBI" id="CHEBI:33019"/>
        <dbReference type="ChEBI" id="CHEBI:63212"/>
        <dbReference type="ChEBI" id="CHEBI:77897"/>
        <dbReference type="EC" id="3.6.1.56"/>
    </reaction>
    <physiologicalReaction direction="left-to-right" evidence="8">
        <dbReference type="Rhea" id="RHEA:31584"/>
    </physiologicalReaction>
</comment>
<dbReference type="GO" id="GO:0042262">
    <property type="term" value="P:DNA protection"/>
    <property type="evidence" value="ECO:0007669"/>
    <property type="project" value="InterPro"/>
</dbReference>
<evidence type="ECO:0000313" key="23">
    <source>
        <dbReference type="EMBL" id="OGG84792.1"/>
    </source>
</evidence>
<evidence type="ECO:0000256" key="11">
    <source>
        <dbReference type="ARBA" id="ARBA00026103"/>
    </source>
</evidence>
<dbReference type="Proteomes" id="UP000177325">
    <property type="component" value="Unassembled WGS sequence"/>
</dbReference>
<keyword evidence="6" id="KW-0460">Magnesium</keyword>
<comment type="catalytic activity">
    <reaction evidence="10">
        <text>2-oxo-ATP + H2O = 2-oxo-AMP + diphosphate + H(+)</text>
        <dbReference type="Rhea" id="RHEA:67392"/>
        <dbReference type="ChEBI" id="CHEBI:15377"/>
        <dbReference type="ChEBI" id="CHEBI:15378"/>
        <dbReference type="ChEBI" id="CHEBI:33019"/>
        <dbReference type="ChEBI" id="CHEBI:71395"/>
        <dbReference type="ChEBI" id="CHEBI:172878"/>
    </reaction>
    <physiologicalReaction direction="left-to-right" evidence="10">
        <dbReference type="Rhea" id="RHEA:67393"/>
    </physiologicalReaction>
</comment>
<evidence type="ECO:0000256" key="14">
    <source>
        <dbReference type="ARBA" id="ARBA00030634"/>
    </source>
</evidence>
<name>A0A1F6FG10_9BACT</name>
<keyword evidence="5" id="KW-0378">Hydrolase</keyword>
<dbReference type="InterPro" id="IPR020084">
    <property type="entry name" value="NUDIX_hydrolase_CS"/>
</dbReference>
<evidence type="ECO:0000259" key="22">
    <source>
        <dbReference type="PROSITE" id="PS51462"/>
    </source>
</evidence>
<evidence type="ECO:0000256" key="8">
    <source>
        <dbReference type="ARBA" id="ARBA00024459"/>
    </source>
</evidence>
<comment type="catalytic activity">
    <reaction evidence="19">
        <text>O(6)-methyl-dGTP + H2O = O(6)-methyl-dGMP + diphosphate + H(+)</text>
        <dbReference type="Rhea" id="RHEA:67600"/>
        <dbReference type="ChEBI" id="CHEBI:15377"/>
        <dbReference type="ChEBI" id="CHEBI:15378"/>
        <dbReference type="ChEBI" id="CHEBI:33019"/>
        <dbReference type="ChEBI" id="CHEBI:169974"/>
        <dbReference type="ChEBI" id="CHEBI:169975"/>
    </reaction>
    <physiologicalReaction direction="left-to-right" evidence="19">
        <dbReference type="Rhea" id="RHEA:67601"/>
    </physiologicalReaction>
</comment>
<evidence type="ECO:0000256" key="2">
    <source>
        <dbReference type="ARBA" id="ARBA00005582"/>
    </source>
</evidence>
<comment type="caution">
    <text evidence="23">The sequence shown here is derived from an EMBL/GenBank/DDBJ whole genome shotgun (WGS) entry which is preliminary data.</text>
</comment>
<dbReference type="InterPro" id="IPR000086">
    <property type="entry name" value="NUDIX_hydrolase_dom"/>
</dbReference>
<comment type="similarity">
    <text evidence="2">Belongs to the Nudix hydrolase family.</text>
</comment>
<comment type="catalytic activity">
    <reaction evidence="20">
        <text>N(6)-methyl-dATP + H2O = N(6)-methyl-dAMP + diphosphate + H(+)</text>
        <dbReference type="Rhea" id="RHEA:67604"/>
        <dbReference type="ChEBI" id="CHEBI:15377"/>
        <dbReference type="ChEBI" id="CHEBI:15378"/>
        <dbReference type="ChEBI" id="CHEBI:33019"/>
        <dbReference type="ChEBI" id="CHEBI:169976"/>
        <dbReference type="ChEBI" id="CHEBI:172872"/>
    </reaction>
    <physiologicalReaction direction="left-to-right" evidence="20">
        <dbReference type="Rhea" id="RHEA:67605"/>
    </physiologicalReaction>
</comment>
<reference evidence="23 24" key="1">
    <citation type="journal article" date="2016" name="Nat. Commun.">
        <title>Thousands of microbial genomes shed light on interconnected biogeochemical processes in an aquifer system.</title>
        <authorList>
            <person name="Anantharaman K."/>
            <person name="Brown C.T."/>
            <person name="Hug L.A."/>
            <person name="Sharon I."/>
            <person name="Castelle C.J."/>
            <person name="Probst A.J."/>
            <person name="Thomas B.C."/>
            <person name="Singh A."/>
            <person name="Wilkins M.J."/>
            <person name="Karaoz U."/>
            <person name="Brodie E.L."/>
            <person name="Williams K.H."/>
            <person name="Hubbard S.S."/>
            <person name="Banfield J.F."/>
        </authorList>
    </citation>
    <scope>NUCLEOTIDE SEQUENCE [LARGE SCALE GENOMIC DNA]</scope>
</reference>
<comment type="catalytic activity">
    <reaction evidence="18">
        <text>N(6)-methyl-ATP + H2O = N(6)-methyl-AMP + diphosphate + H(+)</text>
        <dbReference type="Rhea" id="RHEA:67608"/>
        <dbReference type="ChEBI" id="CHEBI:15377"/>
        <dbReference type="ChEBI" id="CHEBI:15378"/>
        <dbReference type="ChEBI" id="CHEBI:33019"/>
        <dbReference type="ChEBI" id="CHEBI:144842"/>
        <dbReference type="ChEBI" id="CHEBI:172873"/>
    </reaction>
    <physiologicalReaction direction="left-to-right" evidence="18">
        <dbReference type="Rhea" id="RHEA:67609"/>
    </physiologicalReaction>
</comment>
<comment type="catalytic activity">
    <reaction evidence="7">
        <text>8-oxo-dATP + H2O = 8-oxo-dAMP + diphosphate + H(+)</text>
        <dbReference type="Rhea" id="RHEA:65396"/>
        <dbReference type="ChEBI" id="CHEBI:15377"/>
        <dbReference type="ChEBI" id="CHEBI:15378"/>
        <dbReference type="ChEBI" id="CHEBI:33019"/>
        <dbReference type="ChEBI" id="CHEBI:71361"/>
        <dbReference type="ChEBI" id="CHEBI:172871"/>
    </reaction>
    <physiologicalReaction direction="left-to-right" evidence="7">
        <dbReference type="Rhea" id="RHEA:65397"/>
    </physiologicalReaction>
</comment>
<evidence type="ECO:0000256" key="3">
    <source>
        <dbReference type="ARBA" id="ARBA00011245"/>
    </source>
</evidence>
<evidence type="ECO:0000256" key="1">
    <source>
        <dbReference type="ARBA" id="ARBA00001946"/>
    </source>
</evidence>
<dbReference type="GO" id="GO:0008413">
    <property type="term" value="F:8-oxo-7,8-dihydroguanosine triphosphate pyrophosphatase activity"/>
    <property type="evidence" value="ECO:0007669"/>
    <property type="project" value="InterPro"/>
</dbReference>
<evidence type="ECO:0000256" key="13">
    <source>
        <dbReference type="ARBA" id="ARBA00029673"/>
    </source>
</evidence>
<evidence type="ECO:0000256" key="20">
    <source>
        <dbReference type="ARBA" id="ARBA00049032"/>
    </source>
</evidence>
<feature type="domain" description="Nudix hydrolase" evidence="22">
    <location>
        <begin position="1"/>
        <end position="130"/>
    </location>
</feature>
<dbReference type="PRINTS" id="PR01403">
    <property type="entry name" value="8OXTPHPHTASE"/>
</dbReference>
<evidence type="ECO:0000256" key="16">
    <source>
        <dbReference type="ARBA" id="ARBA00031927"/>
    </source>
</evidence>
<comment type="subunit">
    <text evidence="3">Monomer.</text>
</comment>
<evidence type="ECO:0000256" key="15">
    <source>
        <dbReference type="ARBA" id="ARBA00030682"/>
    </source>
</evidence>
<evidence type="ECO:0000256" key="18">
    <source>
        <dbReference type="ARBA" id="ARBA00048002"/>
    </source>
</evidence>
<evidence type="ECO:0000256" key="17">
    <source>
        <dbReference type="ARBA" id="ARBA00032071"/>
    </source>
</evidence>
<dbReference type="EC" id="3.6.1.56" evidence="11"/>
<evidence type="ECO:0000256" key="10">
    <source>
        <dbReference type="ARBA" id="ARBA00024596"/>
    </source>
</evidence>
<dbReference type="GO" id="GO:0008828">
    <property type="term" value="F:dATP diphosphatase activity"/>
    <property type="evidence" value="ECO:0007669"/>
    <property type="project" value="UniProtKB-EC"/>
</dbReference>
<dbReference type="Pfam" id="PF00293">
    <property type="entry name" value="NUDIX"/>
    <property type="match status" value="1"/>
</dbReference>
<dbReference type="PANTHER" id="PTHR43758:SF2">
    <property type="entry name" value="OXIDIZED PURINE NUCLEOSIDE TRIPHOSPHATE HYDROLASE"/>
    <property type="match status" value="1"/>
</dbReference>
<comment type="catalytic activity">
    <reaction evidence="9">
        <text>8-oxo-dGTP + H2O = 8-oxo-dGMP + diphosphate + H(+)</text>
        <dbReference type="Rhea" id="RHEA:31575"/>
        <dbReference type="ChEBI" id="CHEBI:15377"/>
        <dbReference type="ChEBI" id="CHEBI:15378"/>
        <dbReference type="ChEBI" id="CHEBI:33019"/>
        <dbReference type="ChEBI" id="CHEBI:63224"/>
        <dbReference type="ChEBI" id="CHEBI:77896"/>
    </reaction>
    <physiologicalReaction direction="left-to-right" evidence="9">
        <dbReference type="Rhea" id="RHEA:31576"/>
    </physiologicalReaction>
</comment>
<dbReference type="InterPro" id="IPR003563">
    <property type="entry name" value="8ODP"/>
</dbReference>
<evidence type="ECO:0000256" key="7">
    <source>
        <dbReference type="ARBA" id="ARBA00024448"/>
    </source>
</evidence>
<evidence type="ECO:0000256" key="9">
    <source>
        <dbReference type="ARBA" id="ARBA00024486"/>
    </source>
</evidence>
<comment type="cofactor">
    <cofactor evidence="1">
        <name>Mg(2+)</name>
        <dbReference type="ChEBI" id="CHEBI:18420"/>
    </cofactor>
</comment>
<dbReference type="EMBL" id="MFMM01000001">
    <property type="protein sequence ID" value="OGG84792.1"/>
    <property type="molecule type" value="Genomic_DNA"/>
</dbReference>
<gene>
    <name evidence="23" type="ORF">A3G90_01780</name>
</gene>
<evidence type="ECO:0000256" key="21">
    <source>
        <dbReference type="ARBA" id="ARBA00053094"/>
    </source>
</evidence>
<comment type="function">
    <text evidence="21">Oxidized purine nucleoside triphosphate hydrolase which is a prominent sanitizer of the oxidized nucleotide pool. Catalyzes the hydrolysis of 2-oxo-dATP (2-hydroxy-dATP) into 2-oxo-dAMP. Also has a significant hydrolase activity toward 2-oxo-ATP, 8-oxo-dGTP and 8-oxo-dATP. Through the hydrolysis of oxidized purine nucleoside triphosphates, prevents their incorporation into DNA and the subsequent transversions A:T to C:G and G:C to T:A. Also catalyzes the hydrolysis of methylated purine nucleoside triphosphate preventing their integration into DNA. Through this antimutagenic activity protects cells from oxidative stress.</text>
</comment>
<evidence type="ECO:0000256" key="19">
    <source>
        <dbReference type="ARBA" id="ARBA00048894"/>
    </source>
</evidence>
<evidence type="ECO:0000256" key="5">
    <source>
        <dbReference type="ARBA" id="ARBA00022801"/>
    </source>
</evidence>
<evidence type="ECO:0000256" key="4">
    <source>
        <dbReference type="ARBA" id="ARBA00022723"/>
    </source>
</evidence>
<dbReference type="PANTHER" id="PTHR43758">
    <property type="entry name" value="7,8-DIHYDRO-8-OXOGUANINE TRIPHOSPHATASE"/>
    <property type="match status" value="1"/>
</dbReference>
<dbReference type="SUPFAM" id="SSF55811">
    <property type="entry name" value="Nudix"/>
    <property type="match status" value="1"/>
</dbReference>
<dbReference type="GO" id="GO:0005737">
    <property type="term" value="C:cytoplasm"/>
    <property type="evidence" value="ECO:0007669"/>
    <property type="project" value="TreeGrafter"/>
</dbReference>
<sequence>MNPTHTTLCLCTRNDELLLAVKKTGFGAGKLNGAGGKIKSGESTRDAAVRELSEEFGLTANSNDLAEVALLHFYFGGELRVICTVFTLNKWQGEPTETEEMGSFTWNKFSNLPFNQMWVGDPYWMPAVLNSEQIEARVYFNEEGSTLEEFVMTPLQSK</sequence>
<dbReference type="STRING" id="1798525.A3G90_01780"/>
<dbReference type="InterPro" id="IPR015797">
    <property type="entry name" value="NUDIX_hydrolase-like_dom_sf"/>
</dbReference>
<dbReference type="AlphaFoldDB" id="A0A1F6FG10"/>
<dbReference type="PROSITE" id="PS00893">
    <property type="entry name" value="NUDIX_BOX"/>
    <property type="match status" value="1"/>
</dbReference>
<protein>
    <recommendedName>
        <fullName evidence="12">Oxidized purine nucleoside triphosphate hydrolase</fullName>
        <ecNumber evidence="11">3.6.1.56</ecNumber>
    </recommendedName>
    <alternativeName>
        <fullName evidence="16">2-hydroxy-dATP diphosphatase</fullName>
    </alternativeName>
    <alternativeName>
        <fullName evidence="15">7,8-dihydro-8-oxoguanine triphosphatase</fullName>
    </alternativeName>
    <alternativeName>
        <fullName evidence="14">8-oxo-dGTPase</fullName>
    </alternativeName>
    <alternativeName>
        <fullName evidence="17">Methylated purine nucleoside triphosphate hydrolase</fullName>
    </alternativeName>
    <alternativeName>
        <fullName evidence="13">Nucleoside diphosphate-linked moiety X motif 1</fullName>
    </alternativeName>
</protein>
<keyword evidence="4" id="KW-0479">Metal-binding</keyword>
<accession>A0A1F6FG10</accession>
<evidence type="ECO:0000313" key="24">
    <source>
        <dbReference type="Proteomes" id="UP000177325"/>
    </source>
</evidence>
<evidence type="ECO:0000256" key="12">
    <source>
        <dbReference type="ARBA" id="ARBA00026218"/>
    </source>
</evidence>
<organism evidence="23 24">
    <name type="scientific">Candidatus Kaiserbacteria bacterium RIFCSPLOWO2_12_FULL_45_26</name>
    <dbReference type="NCBI Taxonomy" id="1798525"/>
    <lineage>
        <taxon>Bacteria</taxon>
        <taxon>Candidatus Kaiseribacteriota</taxon>
    </lineage>
</organism>
<dbReference type="CDD" id="cd03427">
    <property type="entry name" value="NUDIX_MTH1_Nudt1"/>
    <property type="match status" value="1"/>
</dbReference>
<dbReference type="PROSITE" id="PS51462">
    <property type="entry name" value="NUDIX"/>
    <property type="match status" value="1"/>
</dbReference>